<evidence type="ECO:0000313" key="2">
    <source>
        <dbReference type="Proteomes" id="UP000070371"/>
    </source>
</evidence>
<evidence type="ECO:0008006" key="3">
    <source>
        <dbReference type="Google" id="ProtNLM"/>
    </source>
</evidence>
<gene>
    <name evidence="1" type="ORF">RC74_10650</name>
</gene>
<sequence length="142" mass="15866">MIDSFAIERRPAALILGEHSLAGQAVLNRLGSENWLSVVTDFERALDQMSLRVFDVVVIVSRQSELQVLQFARHIRSQSTRTRVATVLAISDEVSPEEAELAGIDRVVGFESGVKDVVLHIAQAATQRVEKSRLRRKENFVL</sequence>
<accession>A0A126V001</accession>
<evidence type="ECO:0000313" key="1">
    <source>
        <dbReference type="EMBL" id="AML51658.1"/>
    </source>
</evidence>
<keyword evidence="2" id="KW-1185">Reference proteome</keyword>
<dbReference type="STRING" id="1579316.RC74_10650"/>
<reference evidence="1 2" key="1">
    <citation type="submission" date="2016-02" db="EMBL/GenBank/DDBJ databases">
        <title>Complete genome sequence of Halocynthiibacter arcticus PAMC 20958t from arctic marine sediment.</title>
        <authorList>
            <person name="Lee Y.M."/>
            <person name="Baek K."/>
            <person name="Lee H.K."/>
            <person name="Shin S.C."/>
        </authorList>
    </citation>
    <scope>NUCLEOTIDE SEQUENCE [LARGE SCALE GENOMIC DNA]</scope>
    <source>
        <strain evidence="1">PAMC 20958</strain>
    </source>
</reference>
<dbReference type="KEGG" id="hat:RC74_10650"/>
<name>A0A126V001_9RHOB</name>
<dbReference type="AlphaFoldDB" id="A0A126V001"/>
<protein>
    <recommendedName>
        <fullName evidence="3">Response regulatory domain-containing protein</fullName>
    </recommendedName>
</protein>
<proteinExistence type="predicted"/>
<dbReference type="Proteomes" id="UP000070371">
    <property type="component" value="Chromosome"/>
</dbReference>
<dbReference type="RefSeq" id="WP_039001060.1">
    <property type="nucleotide sequence ID" value="NZ_CP014327.1"/>
</dbReference>
<organism evidence="1 2">
    <name type="scientific">Falsihalocynthiibacter arcticus</name>
    <dbReference type="NCBI Taxonomy" id="1579316"/>
    <lineage>
        <taxon>Bacteria</taxon>
        <taxon>Pseudomonadati</taxon>
        <taxon>Pseudomonadota</taxon>
        <taxon>Alphaproteobacteria</taxon>
        <taxon>Rhodobacterales</taxon>
        <taxon>Roseobacteraceae</taxon>
        <taxon>Falsihalocynthiibacter</taxon>
    </lineage>
</organism>
<dbReference type="EMBL" id="CP014327">
    <property type="protein sequence ID" value="AML51658.1"/>
    <property type="molecule type" value="Genomic_DNA"/>
</dbReference>